<accession>A0A0G4IUQ5</accession>
<keyword evidence="4" id="KW-1185">Reference proteome</keyword>
<keyword evidence="3" id="KW-0496">Mitochondrion</keyword>
<dbReference type="Proteomes" id="UP000290189">
    <property type="component" value="Unassembled WGS sequence"/>
</dbReference>
<comment type="similarity">
    <text evidence="1">Belongs to the universal ribosomal protein uL10 family.</text>
</comment>
<geneLocation type="mitochondrion" evidence="3"/>
<organism evidence="2 4">
    <name type="scientific">Plasmodiophora brassicae</name>
    <name type="common">Clubroot disease agent</name>
    <dbReference type="NCBI Taxonomy" id="37360"/>
    <lineage>
        <taxon>Eukaryota</taxon>
        <taxon>Sar</taxon>
        <taxon>Rhizaria</taxon>
        <taxon>Endomyxa</taxon>
        <taxon>Phytomyxea</taxon>
        <taxon>Plasmodiophorida</taxon>
        <taxon>Plasmodiophoridae</taxon>
        <taxon>Plasmodiophora</taxon>
    </lineage>
</organism>
<dbReference type="EMBL" id="CDSF01000089">
    <property type="protein sequence ID" value="CEO99005.1"/>
    <property type="molecule type" value="Genomic_DNA"/>
</dbReference>
<dbReference type="AlphaFoldDB" id="A0A0G4IUQ5"/>
<evidence type="ECO:0000313" key="2">
    <source>
        <dbReference type="EMBL" id="CEO99005.1"/>
    </source>
</evidence>
<reference evidence="3 5" key="2">
    <citation type="submission" date="2018-03" db="EMBL/GenBank/DDBJ databases">
        <authorList>
            <person name="Fogelqvist J."/>
        </authorList>
    </citation>
    <scope>NUCLEOTIDE SEQUENCE [LARGE SCALE GENOMIC DNA]</scope>
</reference>
<protein>
    <submittedName>
        <fullName evidence="2">Uncharacterized protein</fullName>
    </submittedName>
</protein>
<gene>
    <name evidence="2" type="ORF">PBRA_007119</name>
    <name evidence="3" type="ORF">PLBR_LOCUS5775</name>
</gene>
<dbReference type="InterPro" id="IPR001790">
    <property type="entry name" value="Ribosomal_uL10"/>
</dbReference>
<name>A0A0G4IUQ5_PLABS</name>
<proteinExistence type="inferred from homology"/>
<reference evidence="2 4" key="1">
    <citation type="submission" date="2015-02" db="EMBL/GenBank/DDBJ databases">
        <authorList>
            <person name="Chooi Y.-H."/>
        </authorList>
    </citation>
    <scope>NUCLEOTIDE SEQUENCE [LARGE SCALE GENOMIC DNA]</scope>
    <source>
        <strain evidence="2">E3</strain>
    </source>
</reference>
<evidence type="ECO:0000313" key="3">
    <source>
        <dbReference type="EMBL" id="SPQ98560.1"/>
    </source>
</evidence>
<dbReference type="InterPro" id="IPR043141">
    <property type="entry name" value="Ribosomal_uL10-like_sf"/>
</dbReference>
<dbReference type="EMBL" id="OVEO01000010">
    <property type="protein sequence ID" value="SPQ98560.1"/>
    <property type="molecule type" value="Genomic_DNA"/>
</dbReference>
<evidence type="ECO:0000313" key="4">
    <source>
        <dbReference type="Proteomes" id="UP000039324"/>
    </source>
</evidence>
<dbReference type="SUPFAM" id="SSF160369">
    <property type="entry name" value="Ribosomal protein L10-like"/>
    <property type="match status" value="1"/>
</dbReference>
<sequence length="198" mass="21757">MSSYMLQRINVSRLRKETMAEWVRDVAETSRILMLVHFNSVAGLDAARKAWKVDGAFAKLVKVRVARIGLQPTRASFLGPSLRGPTALVYTTKPSLFDGDRYGQKAMVKVAKPAADTGDVLFVAASLDGVLITRDDLKAMKTSPTPDQQLATALSSFPFYSIPRYAESHAHDMVRALQFHVERLEKAEDAPPAQGLPA</sequence>
<dbReference type="Pfam" id="PF00466">
    <property type="entry name" value="Ribosomal_L10"/>
    <property type="match status" value="1"/>
</dbReference>
<evidence type="ECO:0000256" key="1">
    <source>
        <dbReference type="ARBA" id="ARBA00008889"/>
    </source>
</evidence>
<dbReference type="Gene3D" id="3.30.70.1730">
    <property type="match status" value="1"/>
</dbReference>
<dbReference type="Proteomes" id="UP000039324">
    <property type="component" value="Unassembled WGS sequence"/>
</dbReference>
<evidence type="ECO:0000313" key="5">
    <source>
        <dbReference type="Proteomes" id="UP000290189"/>
    </source>
</evidence>